<evidence type="ECO:0000256" key="7">
    <source>
        <dbReference type="ARBA" id="ARBA00023224"/>
    </source>
</evidence>
<keyword evidence="7 8" id="KW-0807">Transducer</keyword>
<evidence type="ECO:0000256" key="10">
    <source>
        <dbReference type="SAM" id="Phobius"/>
    </source>
</evidence>
<reference evidence="12" key="1">
    <citation type="submission" date="2022-11" db="UniProtKB">
        <authorList>
            <consortium name="EnsemblMetazoa"/>
        </authorList>
    </citation>
    <scope>IDENTIFICATION</scope>
</reference>
<accession>A0A914BJN8</accession>
<comment type="subcellular location">
    <subcellularLocation>
        <location evidence="1">Membrane</location>
        <topology evidence="1">Multi-pass membrane protein</topology>
    </subcellularLocation>
</comment>
<dbReference type="RefSeq" id="XP_038076503.1">
    <property type="nucleotide sequence ID" value="XM_038220575.1"/>
</dbReference>
<keyword evidence="5 10" id="KW-0472">Membrane</keyword>
<evidence type="ECO:0000256" key="1">
    <source>
        <dbReference type="ARBA" id="ARBA00004141"/>
    </source>
</evidence>
<name>A0A914BJN8_PATMI</name>
<dbReference type="AlphaFoldDB" id="A0A914BJN8"/>
<dbReference type="OMA" id="HVIYIIL"/>
<dbReference type="GO" id="GO:0005886">
    <property type="term" value="C:plasma membrane"/>
    <property type="evidence" value="ECO:0007669"/>
    <property type="project" value="TreeGrafter"/>
</dbReference>
<feature type="transmembrane region" description="Helical" evidence="10">
    <location>
        <begin position="143"/>
        <end position="165"/>
    </location>
</feature>
<feature type="transmembrane region" description="Helical" evidence="10">
    <location>
        <begin position="33"/>
        <end position="53"/>
    </location>
</feature>
<dbReference type="Gene3D" id="1.20.1070.10">
    <property type="entry name" value="Rhodopsin 7-helix transmembrane proteins"/>
    <property type="match status" value="1"/>
</dbReference>
<feature type="transmembrane region" description="Helical" evidence="10">
    <location>
        <begin position="171"/>
        <end position="196"/>
    </location>
</feature>
<dbReference type="InterPro" id="IPR017452">
    <property type="entry name" value="GPCR_Rhodpsn_7TM"/>
</dbReference>
<evidence type="ECO:0000256" key="8">
    <source>
        <dbReference type="RuleBase" id="RU000688"/>
    </source>
</evidence>
<keyword evidence="3 10" id="KW-1133">Transmembrane helix</keyword>
<feature type="domain" description="G-protein coupled receptors family 1 profile" evidence="11">
    <location>
        <begin position="45"/>
        <end position="268"/>
    </location>
</feature>
<dbReference type="EnsemblMetazoa" id="XM_038220575.1">
    <property type="protein sequence ID" value="XP_038076503.1"/>
    <property type="gene ID" value="LOC119744579"/>
</dbReference>
<dbReference type="PRINTS" id="PR00237">
    <property type="entry name" value="GPCRRHODOPSN"/>
</dbReference>
<feature type="transmembrane region" description="Helical" evidence="10">
    <location>
        <begin position="216"/>
        <end position="240"/>
    </location>
</feature>
<feature type="compositionally biased region" description="Polar residues" evidence="9">
    <location>
        <begin position="316"/>
        <end position="325"/>
    </location>
</feature>
<feature type="transmembrane region" description="Helical" evidence="10">
    <location>
        <begin position="65"/>
        <end position="82"/>
    </location>
</feature>
<sequence>MNTNNSASIMESFGNNSTEIVPFDERILSVPEIFIFVVFPVGLLTNCVFLSFIARNRSLRTPFNIFLSNLSVGGVIFLILALSFTCVGDKEDPFLRGFCFMFAVSYVATSLFVTIVAIERFLAVCFPLRYSILVNDRHRAGKISAVAWLTAAVCGGLVKLVVSLFSFHQDALLLVIVFFCVVFLTTNSVLYTVTLWRLWKRPLASSLVQRRVVIKLAITAGVVFAIDTTHVIYIILHYFLEEKLNKTSFEMIVLALNAANSTINPLMYGLVNSDLKELSWRNVLGRWCFAKRRAQEPVENQPPSRSFRRTFDMSTDRSPMQTLDQ</sequence>
<dbReference type="Proteomes" id="UP000887568">
    <property type="component" value="Unplaced"/>
</dbReference>
<keyword evidence="13" id="KW-1185">Reference proteome</keyword>
<dbReference type="GO" id="GO:0004930">
    <property type="term" value="F:G protein-coupled receptor activity"/>
    <property type="evidence" value="ECO:0007669"/>
    <property type="project" value="UniProtKB-KW"/>
</dbReference>
<dbReference type="CDD" id="cd00637">
    <property type="entry name" value="7tm_classA_rhodopsin-like"/>
    <property type="match status" value="1"/>
</dbReference>
<dbReference type="InterPro" id="IPR000276">
    <property type="entry name" value="GPCR_Rhodpsn"/>
</dbReference>
<dbReference type="SUPFAM" id="SSF81321">
    <property type="entry name" value="Family A G protein-coupled receptor-like"/>
    <property type="match status" value="1"/>
</dbReference>
<evidence type="ECO:0000259" key="11">
    <source>
        <dbReference type="PROSITE" id="PS50262"/>
    </source>
</evidence>
<dbReference type="OrthoDB" id="5967898at2759"/>
<evidence type="ECO:0000256" key="9">
    <source>
        <dbReference type="SAM" id="MobiDB-lite"/>
    </source>
</evidence>
<dbReference type="PANTHER" id="PTHR24243:SF208">
    <property type="entry name" value="PYROKININ-1 RECEPTOR"/>
    <property type="match status" value="1"/>
</dbReference>
<evidence type="ECO:0000256" key="4">
    <source>
        <dbReference type="ARBA" id="ARBA00023040"/>
    </source>
</evidence>
<feature type="transmembrane region" description="Helical" evidence="10">
    <location>
        <begin position="252"/>
        <end position="271"/>
    </location>
</feature>
<dbReference type="Pfam" id="PF00001">
    <property type="entry name" value="7tm_1"/>
    <property type="match status" value="1"/>
</dbReference>
<evidence type="ECO:0000256" key="3">
    <source>
        <dbReference type="ARBA" id="ARBA00022989"/>
    </source>
</evidence>
<comment type="similarity">
    <text evidence="8">Belongs to the G-protein coupled receptor 1 family.</text>
</comment>
<dbReference type="PROSITE" id="PS50262">
    <property type="entry name" value="G_PROTEIN_RECEP_F1_2"/>
    <property type="match status" value="1"/>
</dbReference>
<evidence type="ECO:0000256" key="6">
    <source>
        <dbReference type="ARBA" id="ARBA00023170"/>
    </source>
</evidence>
<evidence type="ECO:0000313" key="13">
    <source>
        <dbReference type="Proteomes" id="UP000887568"/>
    </source>
</evidence>
<keyword evidence="6 8" id="KW-0675">Receptor</keyword>
<evidence type="ECO:0000256" key="2">
    <source>
        <dbReference type="ARBA" id="ARBA00022692"/>
    </source>
</evidence>
<protein>
    <recommendedName>
        <fullName evidence="11">G-protein coupled receptors family 1 profile domain-containing protein</fullName>
    </recommendedName>
</protein>
<feature type="transmembrane region" description="Helical" evidence="10">
    <location>
        <begin position="94"/>
        <end position="122"/>
    </location>
</feature>
<evidence type="ECO:0000313" key="12">
    <source>
        <dbReference type="EnsemblMetazoa" id="XP_038076503.1"/>
    </source>
</evidence>
<keyword evidence="2 8" id="KW-0812">Transmembrane</keyword>
<keyword evidence="4 8" id="KW-0297">G-protein coupled receptor</keyword>
<dbReference type="PANTHER" id="PTHR24243">
    <property type="entry name" value="G-PROTEIN COUPLED RECEPTOR"/>
    <property type="match status" value="1"/>
</dbReference>
<dbReference type="GeneID" id="119744579"/>
<dbReference type="PROSITE" id="PS00237">
    <property type="entry name" value="G_PROTEIN_RECEP_F1_1"/>
    <property type="match status" value="1"/>
</dbReference>
<evidence type="ECO:0000256" key="5">
    <source>
        <dbReference type="ARBA" id="ARBA00023136"/>
    </source>
</evidence>
<organism evidence="12 13">
    <name type="scientific">Patiria miniata</name>
    <name type="common">Bat star</name>
    <name type="synonym">Asterina miniata</name>
    <dbReference type="NCBI Taxonomy" id="46514"/>
    <lineage>
        <taxon>Eukaryota</taxon>
        <taxon>Metazoa</taxon>
        <taxon>Echinodermata</taxon>
        <taxon>Eleutherozoa</taxon>
        <taxon>Asterozoa</taxon>
        <taxon>Asteroidea</taxon>
        <taxon>Valvatacea</taxon>
        <taxon>Valvatida</taxon>
        <taxon>Asterinidae</taxon>
        <taxon>Patiria</taxon>
    </lineage>
</organism>
<feature type="region of interest" description="Disordered" evidence="9">
    <location>
        <begin position="298"/>
        <end position="325"/>
    </location>
</feature>
<proteinExistence type="inferred from homology"/>